<dbReference type="SMART" id="SM00316">
    <property type="entry name" value="S1"/>
    <property type="match status" value="1"/>
</dbReference>
<dbReference type="InterPro" id="IPR010994">
    <property type="entry name" value="RuvA_2-like"/>
</dbReference>
<dbReference type="Pfam" id="PF17674">
    <property type="entry name" value="HHH_9"/>
    <property type="match status" value="1"/>
</dbReference>
<dbReference type="InterPro" id="IPR032639">
    <property type="entry name" value="Tex_YqgF"/>
</dbReference>
<dbReference type="Gene3D" id="3.30.420.140">
    <property type="entry name" value="YqgF/RNase H-like domain"/>
    <property type="match status" value="1"/>
</dbReference>
<dbReference type="InterPro" id="IPR037027">
    <property type="entry name" value="YqgF/RNaseH-like_dom_sf"/>
</dbReference>
<comment type="caution">
    <text evidence="3">The sequence shown here is derived from an EMBL/GenBank/DDBJ whole genome shotgun (WGS) entry which is preliminary data.</text>
</comment>
<dbReference type="Gene3D" id="2.40.50.140">
    <property type="entry name" value="Nucleic acid-binding proteins"/>
    <property type="match status" value="1"/>
</dbReference>
<evidence type="ECO:0000313" key="3">
    <source>
        <dbReference type="EMBL" id="KRK90106.1"/>
    </source>
</evidence>
<gene>
    <name evidence="3" type="ORF">FD17_GL000347</name>
</gene>
<organism evidence="3 4">
    <name type="scientific">Lentilactobacillus sunkii DSM 19904</name>
    <dbReference type="NCBI Taxonomy" id="1423808"/>
    <lineage>
        <taxon>Bacteria</taxon>
        <taxon>Bacillati</taxon>
        <taxon>Bacillota</taxon>
        <taxon>Bacilli</taxon>
        <taxon>Lactobacillales</taxon>
        <taxon>Lactobacillaceae</taxon>
        <taxon>Lentilactobacillus</taxon>
    </lineage>
</organism>
<dbReference type="AlphaFoldDB" id="A0A0R1LC52"/>
<dbReference type="FunFam" id="3.30.420.140:FF:000001">
    <property type="entry name" value="RNA-binding transcriptional accessory protein"/>
    <property type="match status" value="1"/>
</dbReference>
<evidence type="ECO:0000256" key="1">
    <source>
        <dbReference type="SAM" id="Phobius"/>
    </source>
</evidence>
<dbReference type="GO" id="GO:0005737">
    <property type="term" value="C:cytoplasm"/>
    <property type="evidence" value="ECO:0007669"/>
    <property type="project" value="UniProtKB-ARBA"/>
</dbReference>
<proteinExistence type="predicted"/>
<keyword evidence="1" id="KW-0812">Transmembrane</keyword>
<dbReference type="InterPro" id="IPR041692">
    <property type="entry name" value="HHH_9"/>
</dbReference>
<dbReference type="Pfam" id="PF22706">
    <property type="entry name" value="Tex_central_region"/>
    <property type="match status" value="1"/>
</dbReference>
<dbReference type="Pfam" id="PF00575">
    <property type="entry name" value="S1"/>
    <property type="match status" value="1"/>
</dbReference>
<dbReference type="GO" id="GO:0006412">
    <property type="term" value="P:translation"/>
    <property type="evidence" value="ECO:0007669"/>
    <property type="project" value="TreeGrafter"/>
</dbReference>
<keyword evidence="1" id="KW-1133">Transmembrane helix</keyword>
<dbReference type="SUPFAM" id="SSF158832">
    <property type="entry name" value="Tex N-terminal region-like"/>
    <property type="match status" value="1"/>
</dbReference>
<dbReference type="SUPFAM" id="SSF50249">
    <property type="entry name" value="Nucleic acid-binding proteins"/>
    <property type="match status" value="1"/>
</dbReference>
<dbReference type="FunFam" id="2.40.50.140:FF:000051">
    <property type="entry name" value="RNA-binding transcriptional accessory protein"/>
    <property type="match status" value="1"/>
</dbReference>
<name>A0A0R1LC52_9LACO</name>
<accession>A0A0R1LC52</accession>
<dbReference type="Gene3D" id="1.10.3500.10">
    <property type="entry name" value="Tex N-terminal region-like"/>
    <property type="match status" value="1"/>
</dbReference>
<protein>
    <submittedName>
        <fullName evidence="3">Tex-like protein</fullName>
    </submittedName>
</protein>
<dbReference type="PROSITE" id="PS50126">
    <property type="entry name" value="S1"/>
    <property type="match status" value="1"/>
</dbReference>
<dbReference type="InterPro" id="IPR012340">
    <property type="entry name" value="NA-bd_OB-fold"/>
</dbReference>
<dbReference type="InterPro" id="IPR003029">
    <property type="entry name" value="S1_domain"/>
</dbReference>
<dbReference type="InterPro" id="IPR055179">
    <property type="entry name" value="Tex-like_central_region"/>
</dbReference>
<dbReference type="GO" id="GO:0003735">
    <property type="term" value="F:structural constituent of ribosome"/>
    <property type="evidence" value="ECO:0007669"/>
    <property type="project" value="TreeGrafter"/>
</dbReference>
<dbReference type="InterPro" id="IPR023319">
    <property type="entry name" value="Tex-like_HTH_dom_sf"/>
</dbReference>
<dbReference type="FunFam" id="1.10.10.650:FF:000001">
    <property type="entry name" value="S1 RNA-binding domain 1"/>
    <property type="match status" value="1"/>
</dbReference>
<dbReference type="InterPro" id="IPR012337">
    <property type="entry name" value="RNaseH-like_sf"/>
</dbReference>
<evidence type="ECO:0000313" key="4">
    <source>
        <dbReference type="Proteomes" id="UP000051581"/>
    </source>
</evidence>
<dbReference type="InterPro" id="IPR023323">
    <property type="entry name" value="Tex-like_dom_sf"/>
</dbReference>
<dbReference type="InterPro" id="IPR044146">
    <property type="entry name" value="S1_Tex"/>
</dbReference>
<dbReference type="SUPFAM" id="SSF47781">
    <property type="entry name" value="RuvA domain 2-like"/>
    <property type="match status" value="2"/>
</dbReference>
<feature type="domain" description="S1 motif" evidence="2">
    <location>
        <begin position="707"/>
        <end position="776"/>
    </location>
</feature>
<dbReference type="Proteomes" id="UP000051581">
    <property type="component" value="Unassembled WGS sequence"/>
</dbReference>
<sequence>MRRYTNSLLKKHPFLAVYFFAVTKFYSIYFQRFLHNRITPWSSHSAIIKPDTIDEVEEMNETLAHKIQHDLPHIREKQIVETLKMLDEGDTVPFIARYRKERTSNLDEVEIRDIQDAAHRIQTLDKRKQEVIKIIDEQQELTPELKKKIEQAPVLQQVEDLYLPYKQKRRTKATIAKENGLEPLAKAAMAFAGDLEQQVPEYVDPEKDLPNTEAVLAGVHEIIAEDAGDRADFREWVRNNTQQYGQLVVKVKRGGKDLDEEGTYQQYYDFNQPIKSIPSFRTLAINRGEKEKILNVKIDVNEAPIMWHLKANTVANHQGFAANVVTDAIEDAYHRFIGPAIEREIRKQLTEVAADHAIDIFGKNLYNLLMQAPLKGKIVMGFDPAYRTGCKLAVVDQNGKYLDKTVIYPHKPASEAKRKAAKGLFIDFINKNHVEMIAIGNGTASRESEQFVADAIKEIKTPIYYVIVNEAGASVYSASQVARDEFPDFSVEQRSAVSIARRIQDPLAELVKIDPQAIGVGQYQHDVPQKQLGEQLDTVVETAVNRVGVNLNTASPDLLVHISGLTKTTAKNIVKFRNESGEFSDRSGLKKVPRLGPKAFEQSVGFLRIIGGKNPLDNTDIHPESYLAAKKLMKNHGLDIAQLGQPAVSDALSNLNLDQEAQAVGVGVETLKDIVKGVETPGRDLRDEMPAPLLRKDVLTMEDLKPGMKLQGTVRNVVDFGVFVDIGVKQDGLVHISKMSRTFVKDPSKVASVGDVVTVWIESVDLDRHRIQLSMVDPEG</sequence>
<keyword evidence="1" id="KW-0472">Membrane</keyword>
<dbReference type="Gene3D" id="1.10.150.310">
    <property type="entry name" value="Tex RuvX-like domain-like"/>
    <property type="match status" value="1"/>
</dbReference>
<dbReference type="SMART" id="SM00732">
    <property type="entry name" value="YqgFc"/>
    <property type="match status" value="1"/>
</dbReference>
<dbReference type="FunFam" id="1.10.150.310:FF:000001">
    <property type="entry name" value="RNA-binding transcriptional accessory protein"/>
    <property type="match status" value="1"/>
</dbReference>
<dbReference type="CDD" id="cd05685">
    <property type="entry name" value="S1_Tex"/>
    <property type="match status" value="1"/>
</dbReference>
<dbReference type="InterPro" id="IPR050437">
    <property type="entry name" value="Ribos_protein_bS1-like"/>
</dbReference>
<dbReference type="Pfam" id="PF16921">
    <property type="entry name" value="Tex_YqgF"/>
    <property type="match status" value="1"/>
</dbReference>
<evidence type="ECO:0000259" key="2">
    <source>
        <dbReference type="PROSITE" id="PS50126"/>
    </source>
</evidence>
<dbReference type="InterPro" id="IPR006641">
    <property type="entry name" value="YqgF/RNaseH-like_dom"/>
</dbReference>
<feature type="transmembrane region" description="Helical" evidence="1">
    <location>
        <begin position="12"/>
        <end position="30"/>
    </location>
</feature>
<keyword evidence="4" id="KW-1185">Reference proteome</keyword>
<dbReference type="Gene3D" id="1.10.10.650">
    <property type="entry name" value="RuvA domain 2-like"/>
    <property type="match status" value="1"/>
</dbReference>
<dbReference type="GO" id="GO:0006139">
    <property type="term" value="P:nucleobase-containing compound metabolic process"/>
    <property type="evidence" value="ECO:0007669"/>
    <property type="project" value="InterPro"/>
</dbReference>
<dbReference type="PATRIC" id="fig|1423808.3.peg.347"/>
<dbReference type="EMBL" id="AZEA01000001">
    <property type="protein sequence ID" value="KRK90106.1"/>
    <property type="molecule type" value="Genomic_DNA"/>
</dbReference>
<dbReference type="PANTHER" id="PTHR10724">
    <property type="entry name" value="30S RIBOSOMAL PROTEIN S1"/>
    <property type="match status" value="1"/>
</dbReference>
<dbReference type="Pfam" id="PF12836">
    <property type="entry name" value="HHH_3"/>
    <property type="match status" value="1"/>
</dbReference>
<dbReference type="PANTHER" id="PTHR10724:SF10">
    <property type="entry name" value="S1 RNA-BINDING DOMAIN-CONTAINING PROTEIN 1"/>
    <property type="match status" value="1"/>
</dbReference>
<dbReference type="Pfam" id="PF09371">
    <property type="entry name" value="Tex_N"/>
    <property type="match status" value="1"/>
</dbReference>
<dbReference type="GO" id="GO:0003729">
    <property type="term" value="F:mRNA binding"/>
    <property type="evidence" value="ECO:0007669"/>
    <property type="project" value="TreeGrafter"/>
</dbReference>
<dbReference type="InterPro" id="IPR018974">
    <property type="entry name" value="Tex-like_N"/>
</dbReference>
<dbReference type="SUPFAM" id="SSF53098">
    <property type="entry name" value="Ribonuclease H-like"/>
    <property type="match status" value="1"/>
</dbReference>
<reference evidence="3 4" key="1">
    <citation type="journal article" date="2015" name="Genome Announc.">
        <title>Expanding the biotechnology potential of lactobacilli through comparative genomics of 213 strains and associated genera.</title>
        <authorList>
            <person name="Sun Z."/>
            <person name="Harris H.M."/>
            <person name="McCann A."/>
            <person name="Guo C."/>
            <person name="Argimon S."/>
            <person name="Zhang W."/>
            <person name="Yang X."/>
            <person name="Jeffery I.B."/>
            <person name="Cooney J.C."/>
            <person name="Kagawa T.F."/>
            <person name="Liu W."/>
            <person name="Song Y."/>
            <person name="Salvetti E."/>
            <person name="Wrobel A."/>
            <person name="Rasinkangas P."/>
            <person name="Parkhill J."/>
            <person name="Rea M.C."/>
            <person name="O'Sullivan O."/>
            <person name="Ritari J."/>
            <person name="Douillard F.P."/>
            <person name="Paul Ross R."/>
            <person name="Yang R."/>
            <person name="Briner A.E."/>
            <person name="Felis G.E."/>
            <person name="de Vos W.M."/>
            <person name="Barrangou R."/>
            <person name="Klaenhammer T.R."/>
            <person name="Caufield P.W."/>
            <person name="Cui Y."/>
            <person name="Zhang H."/>
            <person name="O'Toole P.W."/>
        </authorList>
    </citation>
    <scope>NUCLEOTIDE SEQUENCE [LARGE SCALE GENOMIC DNA]</scope>
    <source>
        <strain evidence="3 4">DSM 19904</strain>
    </source>
</reference>